<dbReference type="PANTHER" id="PTHR35807">
    <property type="entry name" value="TRANSCRIPTIONAL REGULATOR REDD-RELATED"/>
    <property type="match status" value="1"/>
</dbReference>
<dbReference type="InterPro" id="IPR049945">
    <property type="entry name" value="AAA_22"/>
</dbReference>
<keyword evidence="3 5" id="KW-0238">DNA-binding</keyword>
<evidence type="ECO:0000256" key="2">
    <source>
        <dbReference type="ARBA" id="ARBA00023015"/>
    </source>
</evidence>
<evidence type="ECO:0000256" key="4">
    <source>
        <dbReference type="ARBA" id="ARBA00023163"/>
    </source>
</evidence>
<evidence type="ECO:0000256" key="5">
    <source>
        <dbReference type="PROSITE-ProRule" id="PRU01091"/>
    </source>
</evidence>
<sequence length="646" mass="69311">MDGVLMEFRVLGPVEACRSGRRIDLAGAKLRTVLAALLLARGHVVSDQRLTSLLWGWGPPVTMYAQLYTYISRLRKLLGKDVSIDRRFPGYVLDIGESRLDLIEFERLERSGREALLRGDSEKASTLLGGALAEWSGPAFSNVTEFLAEIEGPPLAESRAVALENRITADLELGRHHQLTPELAGLLTEFPLRERLRAQAMTALYRSGRQADALGLFHEGRRTLAEELGVEPGEELMAAYQAVLHGSRASRTNSWSVDSPVAPGDAVPAMLPPDSIDFAGRQSELTSLCRLLEPRRDAGAPSSRRVLVTGMAGMGKTALAVRAAHSSLQHFPDGQLHADLRHPDGTPKDPREILVRLLRALGAPVSGYAADDLDALVHLYRARISNKQLLILLDDAASDTQLVPLLPNTPEPAVLITSRTVLPTVTGSRTIALRPLDGVASLQLLAAAAGPERIAAVPEAAAALVSYCAGLPLALRIAGARTAARPHSDPAVLAGRLADPATRLRELRFGELDVSKALMPSWHGLDGPARAAFPRLAPLGQSPFPAARAAAQLAEPETYAELLLEALVDAALLEVSEADEQGRPHYVFHPLTLLFARSLCGRGEQPGPGHNWWLTPDHQALPVVAVGLGVPCPPGVPSRHSERSSA</sequence>
<dbReference type="Gene3D" id="3.40.50.300">
    <property type="entry name" value="P-loop containing nucleotide triphosphate hydrolases"/>
    <property type="match status" value="1"/>
</dbReference>
<dbReference type="SUPFAM" id="SSF46894">
    <property type="entry name" value="C-terminal effector domain of the bipartite response regulators"/>
    <property type="match status" value="1"/>
</dbReference>
<evidence type="ECO:0000256" key="1">
    <source>
        <dbReference type="ARBA" id="ARBA00005820"/>
    </source>
</evidence>
<reference evidence="7 8" key="1">
    <citation type="submission" date="2017-06" db="EMBL/GenBank/DDBJ databases">
        <authorList>
            <person name="Kim H.J."/>
            <person name="Triplett B.A."/>
        </authorList>
    </citation>
    <scope>NUCLEOTIDE SEQUENCE [LARGE SCALE GENOMIC DNA]</scope>
    <source>
        <strain evidence="7">FRACA_ARgP5</strain>
    </source>
</reference>
<accession>A0A2I2L265</accession>
<evidence type="ECO:0000256" key="3">
    <source>
        <dbReference type="ARBA" id="ARBA00023125"/>
    </source>
</evidence>
<dbReference type="GO" id="GO:0006355">
    <property type="term" value="P:regulation of DNA-templated transcription"/>
    <property type="evidence" value="ECO:0007669"/>
    <property type="project" value="InterPro"/>
</dbReference>
<dbReference type="InterPro" id="IPR027417">
    <property type="entry name" value="P-loop_NTPase"/>
</dbReference>
<dbReference type="AlphaFoldDB" id="A0A2I2L265"/>
<dbReference type="CDD" id="cd15831">
    <property type="entry name" value="BTAD"/>
    <property type="match status" value="1"/>
</dbReference>
<dbReference type="InterPro" id="IPR036388">
    <property type="entry name" value="WH-like_DNA-bd_sf"/>
</dbReference>
<dbReference type="InterPro" id="IPR001867">
    <property type="entry name" value="OmpR/PhoB-type_DNA-bd"/>
</dbReference>
<dbReference type="SUPFAM" id="SSF52540">
    <property type="entry name" value="P-loop containing nucleoside triphosphate hydrolases"/>
    <property type="match status" value="1"/>
</dbReference>
<dbReference type="GO" id="GO:0043531">
    <property type="term" value="F:ADP binding"/>
    <property type="evidence" value="ECO:0007669"/>
    <property type="project" value="InterPro"/>
</dbReference>
<dbReference type="Pfam" id="PF00486">
    <property type="entry name" value="Trans_reg_C"/>
    <property type="match status" value="1"/>
</dbReference>
<gene>
    <name evidence="7" type="ORF">FRACA_90029</name>
</gene>
<dbReference type="Pfam" id="PF13401">
    <property type="entry name" value="AAA_22"/>
    <property type="match status" value="1"/>
</dbReference>
<dbReference type="GO" id="GO:0000160">
    <property type="term" value="P:phosphorelay signal transduction system"/>
    <property type="evidence" value="ECO:0007669"/>
    <property type="project" value="InterPro"/>
</dbReference>
<organism evidence="7 8">
    <name type="scientific">Frankia canadensis</name>
    <dbReference type="NCBI Taxonomy" id="1836972"/>
    <lineage>
        <taxon>Bacteria</taxon>
        <taxon>Bacillati</taxon>
        <taxon>Actinomycetota</taxon>
        <taxon>Actinomycetes</taxon>
        <taxon>Frankiales</taxon>
        <taxon>Frankiaceae</taxon>
        <taxon>Frankia</taxon>
    </lineage>
</organism>
<dbReference type="PANTHER" id="PTHR35807:SF1">
    <property type="entry name" value="TRANSCRIPTIONAL REGULATOR REDD"/>
    <property type="match status" value="1"/>
</dbReference>
<dbReference type="Proteomes" id="UP000234331">
    <property type="component" value="Unassembled WGS sequence"/>
</dbReference>
<dbReference type="Pfam" id="PF03704">
    <property type="entry name" value="BTAD"/>
    <property type="match status" value="1"/>
</dbReference>
<proteinExistence type="inferred from homology"/>
<dbReference type="Gene3D" id="1.10.10.10">
    <property type="entry name" value="Winged helix-like DNA-binding domain superfamily/Winged helix DNA-binding domain"/>
    <property type="match status" value="1"/>
</dbReference>
<feature type="DNA-binding region" description="OmpR/PhoB-type" evidence="5">
    <location>
        <begin position="1"/>
        <end position="95"/>
    </location>
</feature>
<dbReference type="SMART" id="SM00862">
    <property type="entry name" value="Trans_reg_C"/>
    <property type="match status" value="1"/>
</dbReference>
<dbReference type="SMART" id="SM01043">
    <property type="entry name" value="BTAD"/>
    <property type="match status" value="1"/>
</dbReference>
<dbReference type="PROSITE" id="PS51755">
    <property type="entry name" value="OMPR_PHOB"/>
    <property type="match status" value="1"/>
</dbReference>
<evidence type="ECO:0000313" key="7">
    <source>
        <dbReference type="EMBL" id="SNQ52026.1"/>
    </source>
</evidence>
<dbReference type="InterPro" id="IPR051677">
    <property type="entry name" value="AfsR-DnrI-RedD_regulator"/>
</dbReference>
<feature type="domain" description="OmpR/PhoB-type" evidence="6">
    <location>
        <begin position="1"/>
        <end position="95"/>
    </location>
</feature>
<protein>
    <recommendedName>
        <fullName evidence="6">OmpR/PhoB-type domain-containing protein</fullName>
    </recommendedName>
</protein>
<comment type="similarity">
    <text evidence="1">Belongs to the AfsR/DnrI/RedD regulatory family.</text>
</comment>
<dbReference type="EMBL" id="FZMO01000558">
    <property type="protein sequence ID" value="SNQ52026.1"/>
    <property type="molecule type" value="Genomic_DNA"/>
</dbReference>
<dbReference type="Gene3D" id="1.25.40.10">
    <property type="entry name" value="Tetratricopeptide repeat domain"/>
    <property type="match status" value="1"/>
</dbReference>
<dbReference type="PRINTS" id="PR00364">
    <property type="entry name" value="DISEASERSIST"/>
</dbReference>
<dbReference type="InterPro" id="IPR011990">
    <property type="entry name" value="TPR-like_helical_dom_sf"/>
</dbReference>
<dbReference type="InterPro" id="IPR005158">
    <property type="entry name" value="BTAD"/>
</dbReference>
<keyword evidence="8" id="KW-1185">Reference proteome</keyword>
<name>A0A2I2L265_9ACTN</name>
<keyword evidence="2" id="KW-0805">Transcription regulation</keyword>
<dbReference type="GO" id="GO:0003677">
    <property type="term" value="F:DNA binding"/>
    <property type="evidence" value="ECO:0007669"/>
    <property type="project" value="UniProtKB-UniRule"/>
</dbReference>
<evidence type="ECO:0000313" key="8">
    <source>
        <dbReference type="Proteomes" id="UP000234331"/>
    </source>
</evidence>
<evidence type="ECO:0000259" key="6">
    <source>
        <dbReference type="PROSITE" id="PS51755"/>
    </source>
</evidence>
<dbReference type="SUPFAM" id="SSF48452">
    <property type="entry name" value="TPR-like"/>
    <property type="match status" value="1"/>
</dbReference>
<dbReference type="InterPro" id="IPR016032">
    <property type="entry name" value="Sig_transdc_resp-reg_C-effctor"/>
</dbReference>
<keyword evidence="4" id="KW-0804">Transcription</keyword>